<evidence type="ECO:0000313" key="3">
    <source>
        <dbReference type="Proteomes" id="UP000269221"/>
    </source>
</evidence>
<dbReference type="Proteomes" id="UP000269221">
    <property type="component" value="Unassembled WGS sequence"/>
</dbReference>
<feature type="compositionally biased region" description="Basic and acidic residues" evidence="1">
    <location>
        <begin position="74"/>
        <end position="95"/>
    </location>
</feature>
<comment type="caution">
    <text evidence="2">The sequence shown here is derived from an EMBL/GenBank/DDBJ whole genome shotgun (WGS) entry which is preliminary data.</text>
</comment>
<sequence length="127" mass="13958">MDDGQRVSRAAGQGNGNCCNPETEEVLSSPSLQEQPSACKNGIKSPHSNKQPTQNEKRQTPDMNSLRPMKGGRSKAEERRKGPSETKRQITEQKGFEQLTVTVPYPCAGSRASKKENAKPKGNDFKQ</sequence>
<dbReference type="AlphaFoldDB" id="A0A3M0KTZ0"/>
<gene>
    <name evidence="2" type="ORF">DUI87_13342</name>
</gene>
<evidence type="ECO:0000256" key="1">
    <source>
        <dbReference type="SAM" id="MobiDB-lite"/>
    </source>
</evidence>
<feature type="compositionally biased region" description="Basic and acidic residues" evidence="1">
    <location>
        <begin position="113"/>
        <end position="127"/>
    </location>
</feature>
<feature type="compositionally biased region" description="Polar residues" evidence="1">
    <location>
        <begin position="16"/>
        <end position="38"/>
    </location>
</feature>
<reference evidence="2 3" key="1">
    <citation type="submission" date="2018-07" db="EMBL/GenBank/DDBJ databases">
        <title>A high quality draft genome assembly of the barn swallow (H. rustica rustica).</title>
        <authorList>
            <person name="Formenti G."/>
            <person name="Chiara M."/>
            <person name="Poveda L."/>
            <person name="Francoijs K.-J."/>
            <person name="Bonisoli-Alquati A."/>
            <person name="Canova L."/>
            <person name="Gianfranceschi L."/>
            <person name="Horner D.S."/>
            <person name="Saino N."/>
        </authorList>
    </citation>
    <scope>NUCLEOTIDE SEQUENCE [LARGE SCALE GENOMIC DNA]</scope>
    <source>
        <strain evidence="2">Chelidonia</strain>
        <tissue evidence="2">Blood</tissue>
    </source>
</reference>
<name>A0A3M0KTZ0_HIRRU</name>
<feature type="region of interest" description="Disordered" evidence="1">
    <location>
        <begin position="1"/>
        <end position="127"/>
    </location>
</feature>
<accession>A0A3M0KTZ0</accession>
<dbReference type="EMBL" id="QRBI01000112">
    <property type="protein sequence ID" value="RMC10537.1"/>
    <property type="molecule type" value="Genomic_DNA"/>
</dbReference>
<organism evidence="2 3">
    <name type="scientific">Hirundo rustica rustica</name>
    <dbReference type="NCBI Taxonomy" id="333673"/>
    <lineage>
        <taxon>Eukaryota</taxon>
        <taxon>Metazoa</taxon>
        <taxon>Chordata</taxon>
        <taxon>Craniata</taxon>
        <taxon>Vertebrata</taxon>
        <taxon>Euteleostomi</taxon>
        <taxon>Archelosauria</taxon>
        <taxon>Archosauria</taxon>
        <taxon>Dinosauria</taxon>
        <taxon>Saurischia</taxon>
        <taxon>Theropoda</taxon>
        <taxon>Coelurosauria</taxon>
        <taxon>Aves</taxon>
        <taxon>Neognathae</taxon>
        <taxon>Neoaves</taxon>
        <taxon>Telluraves</taxon>
        <taxon>Australaves</taxon>
        <taxon>Passeriformes</taxon>
        <taxon>Sylvioidea</taxon>
        <taxon>Hirundinidae</taxon>
        <taxon>Hirundo</taxon>
    </lineage>
</organism>
<keyword evidence="3" id="KW-1185">Reference proteome</keyword>
<evidence type="ECO:0000313" key="2">
    <source>
        <dbReference type="EMBL" id="RMC10537.1"/>
    </source>
</evidence>
<protein>
    <submittedName>
        <fullName evidence="2">Uncharacterized protein</fullName>
    </submittedName>
</protein>
<proteinExistence type="predicted"/>